<dbReference type="AlphaFoldDB" id="A0A1I6N1M2"/>
<evidence type="ECO:0000256" key="1">
    <source>
        <dbReference type="SAM" id="SignalP"/>
    </source>
</evidence>
<keyword evidence="3" id="KW-1185">Reference proteome</keyword>
<keyword evidence="1" id="KW-0732">Signal</keyword>
<sequence>MPVCLKTTGMKRTTLARLGAALTIMPLALHAGPFDGTYKQTANAECALVGVDGGSLRIEDDIFYGVEVECRMTNPVMIEDMQATVFDMACIGEGSTWEERVIMMLDAQDPGIYMIWDGYAFRYERCEDPGE</sequence>
<feature type="signal peptide" evidence="1">
    <location>
        <begin position="1"/>
        <end position="31"/>
    </location>
</feature>
<name>A0A1I6N1M2_9RHOB</name>
<evidence type="ECO:0000313" key="3">
    <source>
        <dbReference type="Proteomes" id="UP000198926"/>
    </source>
</evidence>
<proteinExistence type="predicted"/>
<organism evidence="2 3">
    <name type="scientific">Yoonia litorea</name>
    <dbReference type="NCBI Taxonomy" id="1123755"/>
    <lineage>
        <taxon>Bacteria</taxon>
        <taxon>Pseudomonadati</taxon>
        <taxon>Pseudomonadota</taxon>
        <taxon>Alphaproteobacteria</taxon>
        <taxon>Rhodobacterales</taxon>
        <taxon>Paracoccaceae</taxon>
        <taxon>Yoonia</taxon>
    </lineage>
</organism>
<dbReference type="EMBL" id="FOZM01000003">
    <property type="protein sequence ID" value="SFS21849.1"/>
    <property type="molecule type" value="Genomic_DNA"/>
</dbReference>
<dbReference type="STRING" id="1123755.SAMN05444714_2976"/>
<reference evidence="2 3" key="1">
    <citation type="submission" date="2016-10" db="EMBL/GenBank/DDBJ databases">
        <authorList>
            <person name="de Groot N.N."/>
        </authorList>
    </citation>
    <scope>NUCLEOTIDE SEQUENCE [LARGE SCALE GENOMIC DNA]</scope>
    <source>
        <strain evidence="2 3">DSM 29433</strain>
    </source>
</reference>
<feature type="chain" id="PRO_5011757095" evidence="1">
    <location>
        <begin position="32"/>
        <end position="131"/>
    </location>
</feature>
<accession>A0A1I6N1M2</accession>
<dbReference type="Proteomes" id="UP000198926">
    <property type="component" value="Unassembled WGS sequence"/>
</dbReference>
<evidence type="ECO:0000313" key="2">
    <source>
        <dbReference type="EMBL" id="SFS21849.1"/>
    </source>
</evidence>
<protein>
    <submittedName>
        <fullName evidence="2">Uncharacterized protein</fullName>
    </submittedName>
</protein>
<gene>
    <name evidence="2" type="ORF">SAMN05444714_2976</name>
</gene>